<gene>
    <name evidence="2" type="ORF">IMZ28_09815</name>
</gene>
<dbReference type="Proteomes" id="UP000595074">
    <property type="component" value="Chromosome"/>
</dbReference>
<dbReference type="KEGG" id="sinu:IMZ28_09815"/>
<evidence type="ECO:0000313" key="3">
    <source>
        <dbReference type="Proteomes" id="UP000595074"/>
    </source>
</evidence>
<dbReference type="AlphaFoldDB" id="A0A7M1S2P0"/>
<accession>A0A7M1S2P0</accession>
<dbReference type="SUPFAM" id="SSF53335">
    <property type="entry name" value="S-adenosyl-L-methionine-dependent methyltransferases"/>
    <property type="match status" value="1"/>
</dbReference>
<sequence>MRSEEWKGYAPQLRSRKETIISNDGSVTLYSKEFNESYHSPKDGALNESLQKHVYPAFDLHKDKTSLTILDICYGLGYNTLATLYHVKKNNLPVKLHIISPEFDEALVRSLQGFDYPSEFDSLKPIIEAISENFYYEDQQFKIEVIIGDARKALQDMIKNNYTKYSTLSTQCFHIVYQDAFSPKVNPLLWTKEWFADIRSLCTEDAVLTTYSTAASTRMGLYENGFELHYYDAPNTRRSLIASPKRKGLTPNIEWIDMELKKQRNPNGRSLRDSDYQ</sequence>
<dbReference type="Pfam" id="PF05430">
    <property type="entry name" value="Methyltransf_30"/>
    <property type="match status" value="1"/>
</dbReference>
<dbReference type="PANTHER" id="PTHR39963:SF1">
    <property type="entry name" value="MNMC-LIKE METHYLTRANSFERASE DOMAIN-CONTAINING PROTEIN"/>
    <property type="match status" value="1"/>
</dbReference>
<dbReference type="EMBL" id="CP063164">
    <property type="protein sequence ID" value="QOR61713.1"/>
    <property type="molecule type" value="Genomic_DNA"/>
</dbReference>
<proteinExistence type="predicted"/>
<keyword evidence="3" id="KW-1185">Reference proteome</keyword>
<dbReference type="InterPro" id="IPR029063">
    <property type="entry name" value="SAM-dependent_MTases_sf"/>
</dbReference>
<evidence type="ECO:0000259" key="1">
    <source>
        <dbReference type="Pfam" id="PF05430"/>
    </source>
</evidence>
<name>A0A7M1S2P0_9BACT</name>
<dbReference type="RefSeq" id="WP_197548421.1">
    <property type="nucleotide sequence ID" value="NZ_CP063164.1"/>
</dbReference>
<evidence type="ECO:0000313" key="2">
    <source>
        <dbReference type="EMBL" id="QOR61713.1"/>
    </source>
</evidence>
<dbReference type="Gene3D" id="3.40.50.150">
    <property type="entry name" value="Vaccinia Virus protein VP39"/>
    <property type="match status" value="1"/>
</dbReference>
<feature type="domain" description="MnmC-like methyltransferase" evidence="1">
    <location>
        <begin position="132"/>
        <end position="241"/>
    </location>
</feature>
<protein>
    <recommendedName>
        <fullName evidence="1">MnmC-like methyltransferase domain-containing protein</fullName>
    </recommendedName>
</protein>
<reference evidence="2 3" key="1">
    <citation type="submission" date="2020-10" db="EMBL/GenBank/DDBJ databases">
        <title>The genome of sulfurovum sp.</title>
        <authorList>
            <person name="Xie S."/>
            <person name="Shao Z."/>
            <person name="Jiang L."/>
        </authorList>
    </citation>
    <scope>NUCLEOTIDE SEQUENCE [LARGE SCALE GENOMIC DNA]</scope>
    <source>
        <strain evidence="2 3">ST-419</strain>
    </source>
</reference>
<dbReference type="InterPro" id="IPR008471">
    <property type="entry name" value="MnmC-like_methylTransf"/>
</dbReference>
<organism evidence="2 3">
    <name type="scientific">Sulfurovum indicum</name>
    <dbReference type="NCBI Taxonomy" id="2779528"/>
    <lineage>
        <taxon>Bacteria</taxon>
        <taxon>Pseudomonadati</taxon>
        <taxon>Campylobacterota</taxon>
        <taxon>Epsilonproteobacteria</taxon>
        <taxon>Campylobacterales</taxon>
        <taxon>Sulfurovaceae</taxon>
        <taxon>Sulfurovum</taxon>
    </lineage>
</organism>
<dbReference type="PANTHER" id="PTHR39963">
    <property type="entry name" value="SLL0983 PROTEIN"/>
    <property type="match status" value="1"/>
</dbReference>
<dbReference type="GO" id="GO:0016645">
    <property type="term" value="F:oxidoreductase activity, acting on the CH-NH group of donors"/>
    <property type="evidence" value="ECO:0007669"/>
    <property type="project" value="InterPro"/>
</dbReference>